<dbReference type="EMBL" id="LWDG02000284">
    <property type="protein sequence ID" value="KAE8266866.1"/>
    <property type="molecule type" value="Genomic_DNA"/>
</dbReference>
<feature type="transmembrane region" description="Helical" evidence="2">
    <location>
        <begin position="476"/>
        <end position="499"/>
    </location>
</feature>
<evidence type="ECO:0000313" key="4">
    <source>
        <dbReference type="Proteomes" id="UP000078113"/>
    </source>
</evidence>
<gene>
    <name evidence="3" type="ORF">A4X09_0g5483</name>
</gene>
<keyword evidence="2" id="KW-0472">Membrane</keyword>
<evidence type="ECO:0000313" key="3">
    <source>
        <dbReference type="EMBL" id="KAE8266866.1"/>
    </source>
</evidence>
<reference evidence="3" key="2">
    <citation type="journal article" date="2019" name="IMA Fungus">
        <title>Genome sequencing and comparison of five Tilletia species to identify candidate genes for the detection of regulated species infecting wheat.</title>
        <authorList>
            <person name="Nguyen H.D.T."/>
            <person name="Sultana T."/>
            <person name="Kesanakurti P."/>
            <person name="Hambleton S."/>
        </authorList>
    </citation>
    <scope>NUCLEOTIDE SEQUENCE</scope>
    <source>
        <strain evidence="3">DAOMC 236422</strain>
    </source>
</reference>
<feature type="region of interest" description="Disordered" evidence="1">
    <location>
        <begin position="1"/>
        <end position="200"/>
    </location>
</feature>
<feature type="region of interest" description="Disordered" evidence="1">
    <location>
        <begin position="314"/>
        <end position="359"/>
    </location>
</feature>
<keyword evidence="4" id="KW-1185">Reference proteome</keyword>
<feature type="compositionally biased region" description="Acidic residues" evidence="1">
    <location>
        <begin position="589"/>
        <end position="603"/>
    </location>
</feature>
<keyword evidence="2" id="KW-1133">Transmembrane helix</keyword>
<dbReference type="Proteomes" id="UP000078113">
    <property type="component" value="Unassembled WGS sequence"/>
</dbReference>
<feature type="transmembrane region" description="Helical" evidence="2">
    <location>
        <begin position="758"/>
        <end position="778"/>
    </location>
</feature>
<sequence>MYSSSRGYQHIATGSAPPPPPAAEDQDDDDYDYEYEQRDLNGDLGLPPPHQLPGSAYPGPPRAVFAAETSSSSSSYHHYQQQQQQAPASIASSGGGGRSSHRGATGRNGGGGARTFSLPPASPTLGAGVGTYAHSQGAPLSDSSSRRTRNSLPPPNSYNPYGQQRNDPYAMPNYLYAPSPHSGPAPSVSSGASGSASASTRHEGIFAVSAPHHSQIARNHRHSAGQHTGTLDSRRSAGRPPSGGPYHGGNPHSHANGSGNGMAVGDVLPPFPPWSMAWYAGHVSADGHAYTMVPPNGSGGGDWESDTLTSSGYAPYPHQYRPYPNHPSYPYGGGQPLPSPHQHSSSPAPQDPEAQAAALKAARLRALEREFGLKVDGRDPHHDGDEDDDDVALLEKGGNFDGDHDVDPDEALSPGSINSEGQFVHRHPKMRKAVGIALLLLCILAFAIGAGGAYLIKLPANTLPSTVPAKGSIGSYLLYVLSFLCLALSFYLFCIRPCCVEPMRRRRINNAALVGGGGAGGLGGHGFVVPVMSGGMGMGGKPGKPPKMPKGRRGKGGMFGKKGQQGMMAPAPTVNLIVDPRAMMGAGGMDDDDDDSSDEEEQEMQARMEKDGLSGPENVDLAGLIGGRLGNAVDGSPYSGAGSNGNNKPMTKKQRKRARRAARLRAINAASRRALFLPLVLSSLRTQAVWLTVQSVLWLLAVLACLVPLFRSTQSSTVTFTDAASNQTSQRTLNSTRTALGASCLPRMGGGWCDAYNGARAAGVIAMCVCMGLAGWAMQELGMAKKMARREGAGFRVR</sequence>
<feature type="region of interest" description="Disordered" evidence="1">
    <location>
        <begin position="371"/>
        <end position="420"/>
    </location>
</feature>
<keyword evidence="2" id="KW-0812">Transmembrane</keyword>
<comment type="caution">
    <text evidence="3">The sequence shown here is derived from an EMBL/GenBank/DDBJ whole genome shotgun (WGS) entry which is preliminary data.</text>
</comment>
<feature type="region of interest" description="Disordered" evidence="1">
    <location>
        <begin position="584"/>
        <end position="617"/>
    </location>
</feature>
<feature type="transmembrane region" description="Helical" evidence="2">
    <location>
        <begin position="433"/>
        <end position="456"/>
    </location>
</feature>
<feature type="compositionally biased region" description="Low complexity" evidence="1">
    <location>
        <begin position="66"/>
        <end position="92"/>
    </location>
</feature>
<dbReference type="AlphaFoldDB" id="A0A8X7N4D0"/>
<organism evidence="3 4">
    <name type="scientific">Tilletia walkeri</name>
    <dbReference type="NCBI Taxonomy" id="117179"/>
    <lineage>
        <taxon>Eukaryota</taxon>
        <taxon>Fungi</taxon>
        <taxon>Dikarya</taxon>
        <taxon>Basidiomycota</taxon>
        <taxon>Ustilaginomycotina</taxon>
        <taxon>Exobasidiomycetes</taxon>
        <taxon>Tilletiales</taxon>
        <taxon>Tilletiaceae</taxon>
        <taxon>Tilletia</taxon>
    </lineage>
</organism>
<name>A0A8X7N4D0_9BASI</name>
<feature type="region of interest" description="Disordered" evidence="1">
    <location>
        <begin position="635"/>
        <end position="657"/>
    </location>
</feature>
<feature type="region of interest" description="Disordered" evidence="1">
    <location>
        <begin position="212"/>
        <end position="261"/>
    </location>
</feature>
<evidence type="ECO:0000256" key="1">
    <source>
        <dbReference type="SAM" id="MobiDB-lite"/>
    </source>
</evidence>
<feature type="transmembrane region" description="Helical" evidence="2">
    <location>
        <begin position="688"/>
        <end position="710"/>
    </location>
</feature>
<proteinExistence type="predicted"/>
<feature type="compositionally biased region" description="Acidic residues" evidence="1">
    <location>
        <begin position="24"/>
        <end position="34"/>
    </location>
</feature>
<evidence type="ECO:0000256" key="2">
    <source>
        <dbReference type="SAM" id="Phobius"/>
    </source>
</evidence>
<feature type="compositionally biased region" description="Low complexity" evidence="1">
    <location>
        <begin position="340"/>
        <end position="359"/>
    </location>
</feature>
<feature type="compositionally biased region" description="Basic and acidic residues" evidence="1">
    <location>
        <begin position="371"/>
        <end position="384"/>
    </location>
</feature>
<feature type="compositionally biased region" description="Low complexity" evidence="1">
    <location>
        <begin position="177"/>
        <end position="199"/>
    </location>
</feature>
<accession>A0A8X7N4D0</accession>
<protein>
    <submittedName>
        <fullName evidence="3">Uncharacterized protein</fullName>
    </submittedName>
</protein>
<feature type="region of interest" description="Disordered" evidence="1">
    <location>
        <begin position="538"/>
        <end position="567"/>
    </location>
</feature>
<reference evidence="3" key="1">
    <citation type="submission" date="2016-04" db="EMBL/GenBank/DDBJ databases">
        <authorList>
            <person name="Nguyen H.D."/>
            <person name="Samba Siva P."/>
            <person name="Cullis J."/>
            <person name="Levesque C.A."/>
            <person name="Hambleton S."/>
        </authorList>
    </citation>
    <scope>NUCLEOTIDE SEQUENCE</scope>
    <source>
        <strain evidence="3">DAOMC 236422</strain>
    </source>
</reference>